<dbReference type="SUPFAM" id="SSF56281">
    <property type="entry name" value="Metallo-hydrolase/oxidoreductase"/>
    <property type="match status" value="1"/>
</dbReference>
<comment type="caution">
    <text evidence="2">The sequence shown here is derived from an EMBL/GenBank/DDBJ whole genome shotgun (WGS) entry which is preliminary data.</text>
</comment>
<dbReference type="Pfam" id="PF12706">
    <property type="entry name" value="Lactamase_B_2"/>
    <property type="match status" value="1"/>
</dbReference>
<keyword evidence="3" id="KW-1185">Reference proteome</keyword>
<protein>
    <recommendedName>
        <fullName evidence="1">Metallo-beta-lactamase domain-containing protein</fullName>
    </recommendedName>
</protein>
<name>A0AA41SEH9_PAPNU</name>
<accession>A0AA41SEH9</accession>
<evidence type="ECO:0000313" key="2">
    <source>
        <dbReference type="EMBL" id="MCL7033510.1"/>
    </source>
</evidence>
<evidence type="ECO:0000313" key="3">
    <source>
        <dbReference type="Proteomes" id="UP001177140"/>
    </source>
</evidence>
<dbReference type="AlphaFoldDB" id="A0AA41SEH9"/>
<dbReference type="Gene3D" id="3.60.15.10">
    <property type="entry name" value="Ribonuclease Z/Hydroxyacylglutathione hydrolase-like"/>
    <property type="match status" value="1"/>
</dbReference>
<sequence>MEKTRIQENPKKESETQKKKKGIEIEAFDIGRCPHYAVSQDYLFISHGHLDHIGGLPSYVATRGLLKMKPPTIFIPKSIKEHVERLFEVYRAMSGAELNHILIGLDVGEERKLGENIKVKTFKTYHRVPSQGYIVYLNKRKLKQEYVGLSDREIKTLKLSGVEITNTLTSPEIAFTGDTTSDFITDPNNADALKARILVMESTFVDDTKSVEHAKDHGNTHLSEIVEHADKFENKAILLIHFLARYEAAEIQAAVSGLPPSLVGRVHALTKGF</sequence>
<dbReference type="Proteomes" id="UP001177140">
    <property type="component" value="Unassembled WGS sequence"/>
</dbReference>
<gene>
    <name evidence="2" type="ORF">MKW94_025018</name>
</gene>
<dbReference type="InterPro" id="IPR036866">
    <property type="entry name" value="RibonucZ/Hydroxyglut_hydro"/>
</dbReference>
<reference evidence="2" key="1">
    <citation type="submission" date="2022-03" db="EMBL/GenBank/DDBJ databases">
        <title>A functionally conserved STORR gene fusion in Papaver species that diverged 16.8 million years ago.</title>
        <authorList>
            <person name="Catania T."/>
        </authorList>
    </citation>
    <scope>NUCLEOTIDE SEQUENCE</scope>
    <source>
        <strain evidence="2">S-191538</strain>
    </source>
</reference>
<organism evidence="2 3">
    <name type="scientific">Papaver nudicaule</name>
    <name type="common">Iceland poppy</name>
    <dbReference type="NCBI Taxonomy" id="74823"/>
    <lineage>
        <taxon>Eukaryota</taxon>
        <taxon>Viridiplantae</taxon>
        <taxon>Streptophyta</taxon>
        <taxon>Embryophyta</taxon>
        <taxon>Tracheophyta</taxon>
        <taxon>Spermatophyta</taxon>
        <taxon>Magnoliopsida</taxon>
        <taxon>Ranunculales</taxon>
        <taxon>Papaveraceae</taxon>
        <taxon>Papaveroideae</taxon>
        <taxon>Papaver</taxon>
    </lineage>
</organism>
<proteinExistence type="predicted"/>
<dbReference type="InterPro" id="IPR001279">
    <property type="entry name" value="Metallo-B-lactamas"/>
</dbReference>
<dbReference type="EMBL" id="JAJJMA010135288">
    <property type="protein sequence ID" value="MCL7033510.1"/>
    <property type="molecule type" value="Genomic_DNA"/>
</dbReference>
<dbReference type="PANTHER" id="PTHR46504">
    <property type="entry name" value="TRNASE Z TRZ1"/>
    <property type="match status" value="1"/>
</dbReference>
<evidence type="ECO:0000259" key="1">
    <source>
        <dbReference type="Pfam" id="PF12706"/>
    </source>
</evidence>
<feature type="domain" description="Metallo-beta-lactamase" evidence="1">
    <location>
        <begin position="41"/>
        <end position="242"/>
    </location>
</feature>
<dbReference type="PANTHER" id="PTHR46504:SF2">
    <property type="entry name" value="TRNASE Z TRZ1"/>
    <property type="match status" value="1"/>
</dbReference>